<comment type="caution">
    <text evidence="3">The sequence shown here is derived from an EMBL/GenBank/DDBJ whole genome shotgun (WGS) entry which is preliminary data.</text>
</comment>
<evidence type="ECO:0000313" key="3">
    <source>
        <dbReference type="EMBL" id="MVX56899.1"/>
    </source>
</evidence>
<evidence type="ECO:0000256" key="1">
    <source>
        <dbReference type="ARBA" id="ARBA00023004"/>
    </source>
</evidence>
<protein>
    <submittedName>
        <fullName evidence="3">Iron repressor</fullName>
    </submittedName>
</protein>
<sequence>MAQKDKKIVTLLDVPQGATCVLVGWGGLETQDVKKLTDVGVFLDLPLIVLNVTSSGPIVVAINDAHIAIGTNTAKHMQVYLKE</sequence>
<keyword evidence="1" id="KW-0408">Iron</keyword>
<dbReference type="EMBL" id="WSRP01000017">
    <property type="protein sequence ID" value="MVX56899.1"/>
    <property type="molecule type" value="Genomic_DNA"/>
</dbReference>
<evidence type="ECO:0000259" key="2">
    <source>
        <dbReference type="Pfam" id="PF04023"/>
    </source>
</evidence>
<dbReference type="Gene3D" id="2.30.30.90">
    <property type="match status" value="1"/>
</dbReference>
<accession>A0A6L6YJH8</accession>
<keyword evidence="4" id="KW-1185">Reference proteome</keyword>
<feature type="domain" description="Ferrous iron transporter FeoA-like" evidence="2">
    <location>
        <begin position="9"/>
        <end position="79"/>
    </location>
</feature>
<dbReference type="InterPro" id="IPR008988">
    <property type="entry name" value="Transcriptional_repressor_C"/>
</dbReference>
<reference evidence="3 4" key="1">
    <citation type="submission" date="2019-12" db="EMBL/GenBank/DDBJ databases">
        <title>Microbes associate with the intestines of laboratory mice.</title>
        <authorList>
            <person name="Navarre W."/>
            <person name="Wong E."/>
        </authorList>
    </citation>
    <scope>NUCLEOTIDE SEQUENCE [LARGE SCALE GENOMIC DNA]</scope>
    <source>
        <strain evidence="3 4">NM82_D38</strain>
    </source>
</reference>
<gene>
    <name evidence="3" type="ORF">E5987_06715</name>
</gene>
<dbReference type="GO" id="GO:0046914">
    <property type="term" value="F:transition metal ion binding"/>
    <property type="evidence" value="ECO:0007669"/>
    <property type="project" value="InterPro"/>
</dbReference>
<dbReference type="InterPro" id="IPR038157">
    <property type="entry name" value="FeoA_core_dom"/>
</dbReference>
<organism evidence="3 4">
    <name type="scientific">Parasutterella muris</name>
    <dbReference type="NCBI Taxonomy" id="2565572"/>
    <lineage>
        <taxon>Bacteria</taxon>
        <taxon>Pseudomonadati</taxon>
        <taxon>Pseudomonadota</taxon>
        <taxon>Betaproteobacteria</taxon>
        <taxon>Burkholderiales</taxon>
        <taxon>Sutterellaceae</taxon>
        <taxon>Parasutterella</taxon>
    </lineage>
</organism>
<proteinExistence type="predicted"/>
<dbReference type="RefSeq" id="WP_160335328.1">
    <property type="nucleotide sequence ID" value="NZ_CALPCR010000017.1"/>
</dbReference>
<name>A0A6L6YJH8_9BURK</name>
<dbReference type="OrthoDB" id="9947559at2"/>
<dbReference type="AlphaFoldDB" id="A0A6L6YJH8"/>
<dbReference type="Proteomes" id="UP000472580">
    <property type="component" value="Unassembled WGS sequence"/>
</dbReference>
<dbReference type="Pfam" id="PF04023">
    <property type="entry name" value="FeoA"/>
    <property type="match status" value="1"/>
</dbReference>
<dbReference type="SUPFAM" id="SSF50037">
    <property type="entry name" value="C-terminal domain of transcriptional repressors"/>
    <property type="match status" value="1"/>
</dbReference>
<dbReference type="InterPro" id="IPR007167">
    <property type="entry name" value="Fe-transptr_FeoA-like"/>
</dbReference>
<evidence type="ECO:0000313" key="4">
    <source>
        <dbReference type="Proteomes" id="UP000472580"/>
    </source>
</evidence>